<sequence>SYFQGFISRLFGVLLAASITLAQMKKQQIRDEEQKRERVIESLILEIKTHEELLQRPEIIVSEERAFATALPTSSYDGIIASGLYTLVPPETQIRVSYYYHGCHKIKNYIQAGLVTPPRN</sequence>
<gene>
    <name evidence="1" type="ORF">S01H4_43794</name>
</gene>
<evidence type="ECO:0000313" key="1">
    <source>
        <dbReference type="EMBL" id="GAH01751.1"/>
    </source>
</evidence>
<proteinExistence type="predicted"/>
<organism evidence="1">
    <name type="scientific">marine sediment metagenome</name>
    <dbReference type="NCBI Taxonomy" id="412755"/>
    <lineage>
        <taxon>unclassified sequences</taxon>
        <taxon>metagenomes</taxon>
        <taxon>ecological metagenomes</taxon>
    </lineage>
</organism>
<dbReference type="EMBL" id="BART01024198">
    <property type="protein sequence ID" value="GAH01751.1"/>
    <property type="molecule type" value="Genomic_DNA"/>
</dbReference>
<name>X1C0W0_9ZZZZ</name>
<comment type="caution">
    <text evidence="1">The sequence shown here is derived from an EMBL/GenBank/DDBJ whole genome shotgun (WGS) entry which is preliminary data.</text>
</comment>
<reference evidence="1" key="1">
    <citation type="journal article" date="2014" name="Front. Microbiol.">
        <title>High frequency of phylogenetically diverse reductive dehalogenase-homologous genes in deep subseafloor sedimentary metagenomes.</title>
        <authorList>
            <person name="Kawai M."/>
            <person name="Futagami T."/>
            <person name="Toyoda A."/>
            <person name="Takaki Y."/>
            <person name="Nishi S."/>
            <person name="Hori S."/>
            <person name="Arai W."/>
            <person name="Tsubouchi T."/>
            <person name="Morono Y."/>
            <person name="Uchiyama I."/>
            <person name="Ito T."/>
            <person name="Fujiyama A."/>
            <person name="Inagaki F."/>
            <person name="Takami H."/>
        </authorList>
    </citation>
    <scope>NUCLEOTIDE SEQUENCE</scope>
    <source>
        <strain evidence="1">Expedition CK06-06</strain>
    </source>
</reference>
<accession>X1C0W0</accession>
<dbReference type="AlphaFoldDB" id="X1C0W0"/>
<protein>
    <submittedName>
        <fullName evidence="1">Uncharacterized protein</fullName>
    </submittedName>
</protein>
<feature type="non-terminal residue" evidence="1">
    <location>
        <position position="1"/>
    </location>
</feature>